<dbReference type="InterPro" id="IPR008266">
    <property type="entry name" value="Tyr_kinase_AS"/>
</dbReference>
<dbReference type="Pfam" id="PF07714">
    <property type="entry name" value="PK_Tyr_Ser-Thr"/>
    <property type="match status" value="1"/>
</dbReference>
<gene>
    <name evidence="7" type="ORF">FIBSPDRAFT_965349</name>
</gene>
<dbReference type="STRING" id="436010.A0A165WP19"/>
<dbReference type="PROSITE" id="PS00109">
    <property type="entry name" value="PROTEIN_KINASE_TYR"/>
    <property type="match status" value="1"/>
</dbReference>
<keyword evidence="2" id="KW-0547">Nucleotide-binding</keyword>
<keyword evidence="4" id="KW-0067">ATP-binding</keyword>
<feature type="domain" description="Protein kinase" evidence="6">
    <location>
        <begin position="72"/>
        <end position="355"/>
    </location>
</feature>
<evidence type="ECO:0000256" key="1">
    <source>
        <dbReference type="ARBA" id="ARBA00022679"/>
    </source>
</evidence>
<dbReference type="InterPro" id="IPR011009">
    <property type="entry name" value="Kinase-like_dom_sf"/>
</dbReference>
<name>A0A165WP19_9AGAM</name>
<dbReference type="PROSITE" id="PS50011">
    <property type="entry name" value="PROTEIN_KINASE_DOM"/>
    <property type="match status" value="1"/>
</dbReference>
<dbReference type="GO" id="GO:0004674">
    <property type="term" value="F:protein serine/threonine kinase activity"/>
    <property type="evidence" value="ECO:0007669"/>
    <property type="project" value="TreeGrafter"/>
</dbReference>
<evidence type="ECO:0000259" key="6">
    <source>
        <dbReference type="PROSITE" id="PS50011"/>
    </source>
</evidence>
<dbReference type="EMBL" id="KV417740">
    <property type="protein sequence ID" value="KZP07774.1"/>
    <property type="molecule type" value="Genomic_DNA"/>
</dbReference>
<accession>A0A165WP19</accession>
<evidence type="ECO:0000256" key="3">
    <source>
        <dbReference type="ARBA" id="ARBA00022777"/>
    </source>
</evidence>
<evidence type="ECO:0000313" key="8">
    <source>
        <dbReference type="Proteomes" id="UP000076532"/>
    </source>
</evidence>
<dbReference type="OrthoDB" id="6718656at2759"/>
<dbReference type="PANTHER" id="PTHR44329:SF288">
    <property type="entry name" value="MITOGEN-ACTIVATED PROTEIN KINASE KINASE KINASE 20"/>
    <property type="match status" value="1"/>
</dbReference>
<keyword evidence="8" id="KW-1185">Reference proteome</keyword>
<evidence type="ECO:0000256" key="5">
    <source>
        <dbReference type="SAM" id="MobiDB-lite"/>
    </source>
</evidence>
<feature type="region of interest" description="Disordered" evidence="5">
    <location>
        <begin position="50"/>
        <end position="70"/>
    </location>
</feature>
<dbReference type="InterPro" id="IPR000719">
    <property type="entry name" value="Prot_kinase_dom"/>
</dbReference>
<organism evidence="7 8">
    <name type="scientific">Athelia psychrophila</name>
    <dbReference type="NCBI Taxonomy" id="1759441"/>
    <lineage>
        <taxon>Eukaryota</taxon>
        <taxon>Fungi</taxon>
        <taxon>Dikarya</taxon>
        <taxon>Basidiomycota</taxon>
        <taxon>Agaricomycotina</taxon>
        <taxon>Agaricomycetes</taxon>
        <taxon>Agaricomycetidae</taxon>
        <taxon>Atheliales</taxon>
        <taxon>Atheliaceae</taxon>
        <taxon>Athelia</taxon>
    </lineage>
</organism>
<proteinExistence type="predicted"/>
<keyword evidence="3" id="KW-0418">Kinase</keyword>
<protein>
    <submittedName>
        <fullName evidence="7">Kinase-like protein</fullName>
    </submittedName>
</protein>
<dbReference type="InterPro" id="IPR051681">
    <property type="entry name" value="Ser/Thr_Kinases-Pseudokinases"/>
</dbReference>
<dbReference type="Proteomes" id="UP000076532">
    <property type="component" value="Unassembled WGS sequence"/>
</dbReference>
<evidence type="ECO:0000256" key="4">
    <source>
        <dbReference type="ARBA" id="ARBA00022840"/>
    </source>
</evidence>
<keyword evidence="1" id="KW-0808">Transferase</keyword>
<reference evidence="7 8" key="1">
    <citation type="journal article" date="2016" name="Mol. Biol. Evol.">
        <title>Comparative Genomics of Early-Diverging Mushroom-Forming Fungi Provides Insights into the Origins of Lignocellulose Decay Capabilities.</title>
        <authorList>
            <person name="Nagy L.G."/>
            <person name="Riley R."/>
            <person name="Tritt A."/>
            <person name="Adam C."/>
            <person name="Daum C."/>
            <person name="Floudas D."/>
            <person name="Sun H."/>
            <person name="Yadav J.S."/>
            <person name="Pangilinan J."/>
            <person name="Larsson K.H."/>
            <person name="Matsuura K."/>
            <person name="Barry K."/>
            <person name="Labutti K."/>
            <person name="Kuo R."/>
            <person name="Ohm R.A."/>
            <person name="Bhattacharya S.S."/>
            <person name="Shirouzu T."/>
            <person name="Yoshinaga Y."/>
            <person name="Martin F.M."/>
            <person name="Grigoriev I.V."/>
            <person name="Hibbett D.S."/>
        </authorList>
    </citation>
    <scope>NUCLEOTIDE SEQUENCE [LARGE SCALE GENOMIC DNA]</scope>
    <source>
        <strain evidence="7 8">CBS 109695</strain>
    </source>
</reference>
<evidence type="ECO:0000256" key="2">
    <source>
        <dbReference type="ARBA" id="ARBA00022741"/>
    </source>
</evidence>
<dbReference type="GO" id="GO:0005524">
    <property type="term" value="F:ATP binding"/>
    <property type="evidence" value="ECO:0007669"/>
    <property type="project" value="UniProtKB-KW"/>
</dbReference>
<dbReference type="Gene3D" id="1.10.510.10">
    <property type="entry name" value="Transferase(Phosphotransferase) domain 1"/>
    <property type="match status" value="1"/>
</dbReference>
<dbReference type="InterPro" id="IPR001245">
    <property type="entry name" value="Ser-Thr/Tyr_kinase_cat_dom"/>
</dbReference>
<dbReference type="SUPFAM" id="SSF56112">
    <property type="entry name" value="Protein kinase-like (PK-like)"/>
    <property type="match status" value="1"/>
</dbReference>
<sequence length="374" mass="41332">MNPHIRTLNDLRTNPMVPAALTPIPEDDIAKVAQSMSSWTSHTMSFPLKIPDDSLEDSGDEQQSSSDNGTVVLSNGMCFSGGYGDVWLGRLEDGLKRRSASFQVAVKIARPPPEYAMKSQPLPESSCLRREIVAWKKLQHENIVPLLGIIKDFSPYTCPGLVSPWMKNGNITDFQRTKHLTVQTRLQILCDVAAGLEYLHSQEIIHGDLTGNNVLIDENQKACLTGFGMFAVKSEHEGACYWSSTIGGGMRYRAPELLPPLEGDMFDFKPVVTQSCDIYSMGSVILQLLSGTVPYKEIRSDVYVLLTLAHGIRPRRPKTLILTDKLWAYIEVCWGKSADERPLAGEVTKAMKDFLDPIGPSIGASEHCLPVESP</sequence>
<dbReference type="AlphaFoldDB" id="A0A165WP19"/>
<dbReference type="PANTHER" id="PTHR44329">
    <property type="entry name" value="SERINE/THREONINE-PROTEIN KINASE TNNI3K-RELATED"/>
    <property type="match status" value="1"/>
</dbReference>
<evidence type="ECO:0000313" key="7">
    <source>
        <dbReference type="EMBL" id="KZP07774.1"/>
    </source>
</evidence>